<gene>
    <name evidence="3" type="ORF">DES41_10460</name>
</gene>
<dbReference type="EMBL" id="QPJK01000004">
    <property type="protein sequence ID" value="RCW71241.1"/>
    <property type="molecule type" value="Genomic_DNA"/>
</dbReference>
<proteinExistence type="predicted"/>
<sequence length="528" mass="55752">MPDLSRPSRFSRLSRFRSSVLAAGLLAACLPSQAQPFVLEEATLASVHAAFKAGTLSCQSLVQQYLARIEAYDKKGPALRAIITVSPDAMKTAAELDRRYREGKGPVGPLHCAPIVLKDNFNTADMPTSSGNLAMKDSRPRADAFSVARMREAGALILAKSNLQEFARGGVSISSLGGQVLNPYDLTRNPGGSSGGTGAAMAANFGLLGTGSDTGQSIRSPASANALVGVRPTRGLVSRSGVMPNSATQDEIGPITRTVADAARLLEVMVGFDPKDPVTALGVGKHPASYVGALQAGALNGARIGVMGNLYGREPRHAEVNAVMERAIAAMKSMGATIVRFELPEYDKLSTLVATDRYEARTVFDQYFADLGPGQPVTSFRQLVDSKTASPAIQKTLEAEIAVENGMADPAYKDRTLNREKLRILVASRMAELGIDAILYPLQRVLVSAANQGDQPERNGTLSNGTGFPAVTFPAGFSTPTSSAPLGVPVGAELLATDYTEPRLLGYAYAFEQAMRVRKPPASTPALK</sequence>
<dbReference type="InterPro" id="IPR023631">
    <property type="entry name" value="Amidase_dom"/>
</dbReference>
<organism evidence="3 4">
    <name type="scientific">Pseudorhodoferax soli</name>
    <dbReference type="NCBI Taxonomy" id="545864"/>
    <lineage>
        <taxon>Bacteria</taxon>
        <taxon>Pseudomonadati</taxon>
        <taxon>Pseudomonadota</taxon>
        <taxon>Betaproteobacteria</taxon>
        <taxon>Burkholderiales</taxon>
        <taxon>Comamonadaceae</taxon>
    </lineage>
</organism>
<keyword evidence="3" id="KW-0808">Transferase</keyword>
<evidence type="ECO:0000313" key="4">
    <source>
        <dbReference type="Proteomes" id="UP000252884"/>
    </source>
</evidence>
<evidence type="ECO:0000256" key="1">
    <source>
        <dbReference type="SAM" id="SignalP"/>
    </source>
</evidence>
<dbReference type="Pfam" id="PF01425">
    <property type="entry name" value="Amidase"/>
    <property type="match status" value="1"/>
</dbReference>
<dbReference type="InterPro" id="IPR020556">
    <property type="entry name" value="Amidase_CS"/>
</dbReference>
<dbReference type="PANTHER" id="PTHR42678:SF5">
    <property type="entry name" value="GLUTAMYL-TRNA(GLN) AMIDOTRANSFERASE SUBUNIT A"/>
    <property type="match status" value="1"/>
</dbReference>
<dbReference type="Gene3D" id="3.90.1300.10">
    <property type="entry name" value="Amidase signature (AS) domain"/>
    <property type="match status" value="1"/>
</dbReference>
<dbReference type="PROSITE" id="PS51257">
    <property type="entry name" value="PROKAR_LIPOPROTEIN"/>
    <property type="match status" value="1"/>
</dbReference>
<feature type="signal peptide" evidence="1">
    <location>
        <begin position="1"/>
        <end position="34"/>
    </location>
</feature>
<dbReference type="GO" id="GO:0016740">
    <property type="term" value="F:transferase activity"/>
    <property type="evidence" value="ECO:0007669"/>
    <property type="project" value="UniProtKB-KW"/>
</dbReference>
<dbReference type="PANTHER" id="PTHR42678">
    <property type="entry name" value="AMIDASE"/>
    <property type="match status" value="1"/>
</dbReference>
<feature type="domain" description="Amidase" evidence="2">
    <location>
        <begin position="61"/>
        <end position="505"/>
    </location>
</feature>
<dbReference type="AlphaFoldDB" id="A0A368XTC6"/>
<dbReference type="PROSITE" id="PS00571">
    <property type="entry name" value="AMIDASES"/>
    <property type="match status" value="1"/>
</dbReference>
<keyword evidence="1" id="KW-0732">Signal</keyword>
<protein>
    <submittedName>
        <fullName evidence="3">Asp-tRNA(Asn)/Glu-tRNA(Gln) amidotransferase A subunit family amidase</fullName>
    </submittedName>
</protein>
<dbReference type="SUPFAM" id="SSF75304">
    <property type="entry name" value="Amidase signature (AS) enzymes"/>
    <property type="match status" value="1"/>
</dbReference>
<dbReference type="Proteomes" id="UP000252884">
    <property type="component" value="Unassembled WGS sequence"/>
</dbReference>
<name>A0A368XTC6_9BURK</name>
<comment type="caution">
    <text evidence="3">The sequence shown here is derived from an EMBL/GenBank/DDBJ whole genome shotgun (WGS) entry which is preliminary data.</text>
</comment>
<keyword evidence="4" id="KW-1185">Reference proteome</keyword>
<dbReference type="RefSeq" id="WP_114468495.1">
    <property type="nucleotide sequence ID" value="NZ_QPJK01000004.1"/>
</dbReference>
<feature type="chain" id="PRO_5016917541" evidence="1">
    <location>
        <begin position="35"/>
        <end position="528"/>
    </location>
</feature>
<reference evidence="3 4" key="1">
    <citation type="submission" date="2018-07" db="EMBL/GenBank/DDBJ databases">
        <title>Genomic Encyclopedia of Type Strains, Phase IV (KMG-IV): sequencing the most valuable type-strain genomes for metagenomic binning, comparative biology and taxonomic classification.</title>
        <authorList>
            <person name="Goeker M."/>
        </authorList>
    </citation>
    <scope>NUCLEOTIDE SEQUENCE [LARGE SCALE GENOMIC DNA]</scope>
    <source>
        <strain evidence="3 4">DSM 21634</strain>
    </source>
</reference>
<dbReference type="InterPro" id="IPR036928">
    <property type="entry name" value="AS_sf"/>
</dbReference>
<evidence type="ECO:0000313" key="3">
    <source>
        <dbReference type="EMBL" id="RCW71241.1"/>
    </source>
</evidence>
<accession>A0A368XTC6</accession>
<evidence type="ECO:0000259" key="2">
    <source>
        <dbReference type="Pfam" id="PF01425"/>
    </source>
</evidence>
<dbReference type="OrthoDB" id="9811471at2"/>